<dbReference type="OrthoDB" id="2678541at2"/>
<feature type="signal peptide" evidence="1">
    <location>
        <begin position="1"/>
        <end position="27"/>
    </location>
</feature>
<accession>A0A1R1B615</accession>
<comment type="caution">
    <text evidence="3">The sequence shown here is derived from an EMBL/GenBank/DDBJ whole genome shotgun (WGS) entry which is preliminary data.</text>
</comment>
<dbReference type="EMBL" id="MRTF01000002">
    <property type="protein sequence ID" value="OME94889.1"/>
    <property type="molecule type" value="Genomic_DNA"/>
</dbReference>
<dbReference type="Pfam" id="PF00395">
    <property type="entry name" value="SLH"/>
    <property type="match status" value="1"/>
</dbReference>
<evidence type="ECO:0000256" key="1">
    <source>
        <dbReference type="SAM" id="SignalP"/>
    </source>
</evidence>
<reference evidence="3 4" key="1">
    <citation type="submission" date="2016-11" db="EMBL/GenBank/DDBJ databases">
        <title>Paenibacillus species isolates.</title>
        <authorList>
            <person name="Beno S.M."/>
        </authorList>
    </citation>
    <scope>NUCLEOTIDE SEQUENCE [LARGE SCALE GENOMIC DNA]</scope>
    <source>
        <strain evidence="3 4">FSL F4-0100</strain>
    </source>
</reference>
<dbReference type="RefSeq" id="WP_076321709.1">
    <property type="nucleotide sequence ID" value="NZ_MRTF01000002.1"/>
</dbReference>
<protein>
    <recommendedName>
        <fullName evidence="2">SLH domain-containing protein</fullName>
    </recommendedName>
</protein>
<name>A0A1R1B615_PAELA</name>
<keyword evidence="1" id="KW-0732">Signal</keyword>
<feature type="chain" id="PRO_5013339922" description="SLH domain-containing protein" evidence="1">
    <location>
        <begin position="28"/>
        <end position="322"/>
    </location>
</feature>
<evidence type="ECO:0000313" key="4">
    <source>
        <dbReference type="Proteomes" id="UP000187074"/>
    </source>
</evidence>
<dbReference type="InterPro" id="IPR001119">
    <property type="entry name" value="SLH_dom"/>
</dbReference>
<dbReference type="Proteomes" id="UP000187074">
    <property type="component" value="Unassembled WGS sequence"/>
</dbReference>
<evidence type="ECO:0000313" key="3">
    <source>
        <dbReference type="EMBL" id="OME94889.1"/>
    </source>
</evidence>
<sequence length="322" mass="36567">MKNLGKVLALTLLTICYIGTNSGVALADETPFKDVPLNHWGYSHIQWAVEQDVVDGYPDGTFKPKRTVTQSEFLTMLIRAANPKVIPDDSSTKTWEEPYIMYARKLGWKATSPKKKLTRGLAAQLLANATGKNYDLKDSIQYMLDLGLAQGISGKNIEGYQANQEITRAEAVTLIERYSMKYNELHTVSSSLEIYSHADLFHKYTNSTYHFRLEIPKSWDTRYEVRDQSIGNGHHLNFVNTMTQGTLFTISVWSKSDWAEQEEEIKGQIPAVQVGERGNQVYVFHTPTDVQYDPSNDNAKNEYQGMFLDVQNIKSSFQISDK</sequence>
<feature type="domain" description="SLH" evidence="2">
    <location>
        <begin position="28"/>
        <end position="91"/>
    </location>
</feature>
<organism evidence="3 4">
    <name type="scientific">Paenibacillus lautus</name>
    <name type="common">Bacillus lautus</name>
    <dbReference type="NCBI Taxonomy" id="1401"/>
    <lineage>
        <taxon>Bacteria</taxon>
        <taxon>Bacillati</taxon>
        <taxon>Bacillota</taxon>
        <taxon>Bacilli</taxon>
        <taxon>Bacillales</taxon>
        <taxon>Paenibacillaceae</taxon>
        <taxon>Paenibacillus</taxon>
    </lineage>
</organism>
<evidence type="ECO:0000259" key="2">
    <source>
        <dbReference type="PROSITE" id="PS51272"/>
    </source>
</evidence>
<dbReference type="AlphaFoldDB" id="A0A1R1B615"/>
<gene>
    <name evidence="3" type="ORF">BK123_07275</name>
</gene>
<dbReference type="STRING" id="1401.BK123_07275"/>
<dbReference type="PROSITE" id="PS51272">
    <property type="entry name" value="SLH"/>
    <property type="match status" value="1"/>
</dbReference>
<proteinExistence type="predicted"/>